<accession>A0A2K0JJW5</accession>
<evidence type="ECO:0000313" key="3">
    <source>
        <dbReference type="Proteomes" id="UP000236163"/>
    </source>
</evidence>
<gene>
    <name evidence="2" type="ORF">RK55_021910</name>
</gene>
<keyword evidence="2" id="KW-0808">Transferase</keyword>
<sequence length="251" mass="28533">MKTVSVVIPCFNSIGTIDQALNSVYKQTYNILEIICIDDCSIDNTYEYIKNNHPTVKLFKNKNNMGPAASRNIGASYCSGEFIAFLDADDTWFSDKTKLQMALIERYGLDFIGSSFVVAKSETETNTSTCRIITTRELAFKNYFPTPSVILRKDLVRFDESMGFAEDYDLWLRLSIANCVMGFIDQPLVALGKPSFGYSGLSSNLFRMQCGELKSLSNSLKKDLVYYFAIMWSILKFLRRLVIVSFRRILS</sequence>
<feature type="domain" description="Glycosyltransferase 2-like" evidence="1">
    <location>
        <begin position="5"/>
        <end position="132"/>
    </location>
</feature>
<dbReference type="PANTHER" id="PTHR22916:SF3">
    <property type="entry name" value="UDP-GLCNAC:BETAGAL BETA-1,3-N-ACETYLGLUCOSAMINYLTRANSFERASE-LIKE PROTEIN 1"/>
    <property type="match status" value="1"/>
</dbReference>
<dbReference type="SUPFAM" id="SSF53448">
    <property type="entry name" value="Nucleotide-diphospho-sugar transferases"/>
    <property type="match status" value="1"/>
</dbReference>
<proteinExistence type="predicted"/>
<reference evidence="3" key="1">
    <citation type="submission" date="2017-12" db="EMBL/GenBank/DDBJ databases">
        <title>FDA dAtabase for Regulatory Grade micrObial Sequences (FDA-ARGOS): Supporting development and validation of Infectious Disease Dx tests.</title>
        <authorList>
            <person name="Sichtig H."/>
            <person name="Tallon L."/>
            <person name="Sadzewicz L."/>
            <person name="Sengamalay N."/>
            <person name="Nagaraj S."/>
            <person name="Vavikolanu K."/>
            <person name="Aluvathingal J."/>
            <person name="Nadendla S."/>
            <person name="Pirone D.C."/>
            <person name="Hoffman M."/>
            <person name="Muruvanda T."/>
            <person name="Allard M."/>
            <person name="Evans P."/>
        </authorList>
    </citation>
    <scope>NUCLEOTIDE SEQUENCE [LARGE SCALE GENOMIC DNA]</scope>
    <source>
        <strain evidence="3">FDAARGOS_55</strain>
    </source>
</reference>
<protein>
    <submittedName>
        <fullName evidence="2">Glycosyltransferase family 2 protein</fullName>
    </submittedName>
</protein>
<dbReference type="AlphaFoldDB" id="A0A2K0JJW5"/>
<dbReference type="InterPro" id="IPR001173">
    <property type="entry name" value="Glyco_trans_2-like"/>
</dbReference>
<dbReference type="InterPro" id="IPR029044">
    <property type="entry name" value="Nucleotide-diphossugar_trans"/>
</dbReference>
<dbReference type="Proteomes" id="UP000236163">
    <property type="component" value="Unassembled WGS sequence"/>
</dbReference>
<evidence type="ECO:0000259" key="1">
    <source>
        <dbReference type="Pfam" id="PF00535"/>
    </source>
</evidence>
<dbReference type="Gene3D" id="3.90.550.10">
    <property type="entry name" value="Spore Coat Polysaccharide Biosynthesis Protein SpsA, Chain A"/>
    <property type="match status" value="1"/>
</dbReference>
<dbReference type="GO" id="GO:0016758">
    <property type="term" value="F:hexosyltransferase activity"/>
    <property type="evidence" value="ECO:0007669"/>
    <property type="project" value="UniProtKB-ARBA"/>
</dbReference>
<comment type="caution">
    <text evidence="2">The sequence shown here is derived from an EMBL/GenBank/DDBJ whole genome shotgun (WGS) entry which is preliminary data.</text>
</comment>
<name>A0A2K0JJW5_SALHO</name>
<organism evidence="2 3">
    <name type="scientific">Salmonella enterica subsp. houtenae serovar 50:g,z51:-</name>
    <dbReference type="NCBI Taxonomy" id="1173947"/>
    <lineage>
        <taxon>Bacteria</taxon>
        <taxon>Pseudomonadati</taxon>
        <taxon>Pseudomonadota</taxon>
        <taxon>Gammaproteobacteria</taxon>
        <taxon>Enterobacterales</taxon>
        <taxon>Enterobacteriaceae</taxon>
        <taxon>Salmonella</taxon>
    </lineage>
</organism>
<dbReference type="EMBL" id="JWSP02000004">
    <property type="protein sequence ID" value="PNO35545.1"/>
    <property type="molecule type" value="Genomic_DNA"/>
</dbReference>
<dbReference type="Pfam" id="PF00535">
    <property type="entry name" value="Glycos_transf_2"/>
    <property type="match status" value="1"/>
</dbReference>
<evidence type="ECO:0000313" key="2">
    <source>
        <dbReference type="EMBL" id="PNO35545.1"/>
    </source>
</evidence>
<dbReference type="PANTHER" id="PTHR22916">
    <property type="entry name" value="GLYCOSYLTRANSFERASE"/>
    <property type="match status" value="1"/>
</dbReference>